<proteinExistence type="predicted"/>
<dbReference type="EMBL" id="JAVDTR010000015">
    <property type="protein sequence ID" value="MDR6726096.1"/>
    <property type="molecule type" value="Genomic_DNA"/>
</dbReference>
<dbReference type="AlphaFoldDB" id="A0AAP5LPA5"/>
<dbReference type="Proteomes" id="UP001254832">
    <property type="component" value="Unassembled WGS sequence"/>
</dbReference>
<name>A0AAP5LPA5_PAEAM</name>
<evidence type="ECO:0000313" key="1">
    <source>
        <dbReference type="EMBL" id="MDR6726096.1"/>
    </source>
</evidence>
<accession>A0AAP5LPA5</accession>
<sequence length="252" mass="28447">MLKKELGVVMLLSAVLFSGCGLDKDETVRQPMDDSFSKQIKTHAEQGSELNEKLILSSDKDKVKLFAINEKDNEVQGITLEINGKKKDFNWTFPALEEYKPQIYFADVTDDETEETVITAFKNRSPGVYLEEIHVVKSDDLTEINIEKPLEIIAKSVETSVQNNKGSLAVTVKIGDKQHKLVHEGDPDFEYKNELNFGGVVDYNVINNKIVAKVDGSVGIGEYICSLTIYYKYDNANKFFTMDKIEFSPINE</sequence>
<protein>
    <submittedName>
        <fullName evidence="1">Uncharacterized protein</fullName>
    </submittedName>
</protein>
<comment type="caution">
    <text evidence="1">The sequence shown here is derived from an EMBL/GenBank/DDBJ whole genome shotgun (WGS) entry which is preliminary data.</text>
</comment>
<gene>
    <name evidence="1" type="ORF">J2W91_004602</name>
</gene>
<organism evidence="1 2">
    <name type="scientific">Paenibacillus amylolyticus</name>
    <dbReference type="NCBI Taxonomy" id="1451"/>
    <lineage>
        <taxon>Bacteria</taxon>
        <taxon>Bacillati</taxon>
        <taxon>Bacillota</taxon>
        <taxon>Bacilli</taxon>
        <taxon>Bacillales</taxon>
        <taxon>Paenibacillaceae</taxon>
        <taxon>Paenibacillus</taxon>
    </lineage>
</organism>
<evidence type="ECO:0000313" key="2">
    <source>
        <dbReference type="Proteomes" id="UP001254832"/>
    </source>
</evidence>
<dbReference type="PROSITE" id="PS51257">
    <property type="entry name" value="PROKAR_LIPOPROTEIN"/>
    <property type="match status" value="1"/>
</dbReference>
<reference evidence="1" key="1">
    <citation type="submission" date="2023-07" db="EMBL/GenBank/DDBJ databases">
        <title>Sorghum-associated microbial communities from plants grown in Nebraska, USA.</title>
        <authorList>
            <person name="Schachtman D."/>
        </authorList>
    </citation>
    <scope>NUCLEOTIDE SEQUENCE</scope>
    <source>
        <strain evidence="1">BE80</strain>
    </source>
</reference>